<keyword evidence="1" id="KW-0732">Signal</keyword>
<evidence type="ECO:0000313" key="3">
    <source>
        <dbReference type="Proteomes" id="UP001218638"/>
    </source>
</evidence>
<feature type="signal peptide" evidence="1">
    <location>
        <begin position="1"/>
        <end position="24"/>
    </location>
</feature>
<organism evidence="2 3">
    <name type="scientific">Synoicihabitans lomoniglobus</name>
    <dbReference type="NCBI Taxonomy" id="2909285"/>
    <lineage>
        <taxon>Bacteria</taxon>
        <taxon>Pseudomonadati</taxon>
        <taxon>Verrucomicrobiota</taxon>
        <taxon>Opitutia</taxon>
        <taxon>Opitutales</taxon>
        <taxon>Opitutaceae</taxon>
        <taxon>Synoicihabitans</taxon>
    </lineage>
</organism>
<gene>
    <name evidence="2" type="ORF">PXH66_22805</name>
</gene>
<keyword evidence="3" id="KW-1185">Reference proteome</keyword>
<name>A0AAF0CN85_9BACT</name>
<dbReference type="EMBL" id="CP119075">
    <property type="protein sequence ID" value="WED65178.1"/>
    <property type="molecule type" value="Genomic_DNA"/>
</dbReference>
<evidence type="ECO:0000256" key="1">
    <source>
        <dbReference type="SAM" id="SignalP"/>
    </source>
</evidence>
<dbReference type="RefSeq" id="WP_330929566.1">
    <property type="nucleotide sequence ID" value="NZ_CP119075.1"/>
</dbReference>
<feature type="chain" id="PRO_5042171309" evidence="1">
    <location>
        <begin position="25"/>
        <end position="477"/>
    </location>
</feature>
<sequence>MKILSTLFLPGLALLTATAPGLRADFNPAMVPADSKWVAYADFDALRETELGKILLQRLPVSIDVGEDGGSVKPDLNKIMTTIGSVTAFGDSLSGQHAEMNGAMIIQGTSDLRKIAEGLVAHMTLTNPDQFRELPDLPFEAYQVHGEIVVGFPTEPIVVVGRSPAKLTEALAVYRGRGASLKGGNHALSSLLPTKSGYYLYGATLVPSEHLEENAKSPQARILQMTQAAAVSVSENEDLATVQATLVAGSSDVADKLIKILNGLTAMLSLAETNDADVATLLNSLQVGRDGRQVTAELSYSTARLVALMDQHVNNAVESHPQRDTESAAAPARQLDVEGDLLATWTADADLGADGPSANNFAIFTSEPVPLRAGERLIVTSARERGEHARIDYLELIPVDNPGGKQRLEGEYLRLNNYRIEASSAASGGELIRIDDGRGTAELRVPGPAGSYRIRVCYIDENDGTATFHLSTVSPEQ</sequence>
<proteinExistence type="predicted"/>
<protein>
    <submittedName>
        <fullName evidence="2">Uncharacterized protein</fullName>
    </submittedName>
</protein>
<dbReference type="KEGG" id="slom:PXH66_22805"/>
<accession>A0AAF0CN85</accession>
<evidence type="ECO:0000313" key="2">
    <source>
        <dbReference type="EMBL" id="WED65178.1"/>
    </source>
</evidence>
<dbReference type="Proteomes" id="UP001218638">
    <property type="component" value="Chromosome"/>
</dbReference>
<dbReference type="AlphaFoldDB" id="A0AAF0CN85"/>
<reference evidence="2" key="1">
    <citation type="submission" date="2023-03" db="EMBL/GenBank/DDBJ databases">
        <title>Lomoglobus Profundus gen. nov., sp. nov., a novel member of the phylum Verrucomicrobia, isolated from deep-marine sediment of South China Sea.</title>
        <authorList>
            <person name="Ahmad T."/>
            <person name="Ishaq S.E."/>
            <person name="Wang F."/>
        </authorList>
    </citation>
    <scope>NUCLEOTIDE SEQUENCE</scope>
    <source>
        <strain evidence="2">LMO-M01</strain>
    </source>
</reference>